<dbReference type="RefSeq" id="WP_108895901.1">
    <property type="nucleotide sequence ID" value="NZ_ONZF01000015.1"/>
</dbReference>
<gene>
    <name evidence="1" type="ORF">PAA8504_04049</name>
</gene>
<sequence length="222" mass="24258">MIGIRLIRRGATPGAESEVGMLDVSANALAVLILATMLVISAAAPPVPQGEVRRDEIPDLFYPSPIDAVLAPHSRYVFILPSGLVELDLDAFAATLADGEITAKTAQGELTLVTDRRSYRDLNDYRASLSPAWSALADAATPLDQGEAAQKEADTAAALFDDAGIATTYLVAAETLEAFSPLYWMLREARVPIRWVTVTTGRNVVFQRRVEDFERRGRQWQR</sequence>
<name>A0A2R8C1A3_9RHOB</name>
<organism evidence="1 2">
    <name type="scientific">Palleronia abyssalis</name>
    <dbReference type="NCBI Taxonomy" id="1501240"/>
    <lineage>
        <taxon>Bacteria</taxon>
        <taxon>Pseudomonadati</taxon>
        <taxon>Pseudomonadota</taxon>
        <taxon>Alphaproteobacteria</taxon>
        <taxon>Rhodobacterales</taxon>
        <taxon>Roseobacteraceae</taxon>
        <taxon>Palleronia</taxon>
    </lineage>
</organism>
<keyword evidence="2" id="KW-1185">Reference proteome</keyword>
<protein>
    <submittedName>
        <fullName evidence="1">Uncharacterized protein</fullName>
    </submittedName>
</protein>
<reference evidence="1 2" key="1">
    <citation type="submission" date="2018-03" db="EMBL/GenBank/DDBJ databases">
        <authorList>
            <person name="Keele B.F."/>
        </authorList>
    </citation>
    <scope>NUCLEOTIDE SEQUENCE [LARGE SCALE GENOMIC DNA]</scope>
    <source>
        <strain evidence="1 2">CECT 8504</strain>
    </source>
</reference>
<evidence type="ECO:0000313" key="2">
    <source>
        <dbReference type="Proteomes" id="UP000244912"/>
    </source>
</evidence>
<dbReference type="OrthoDB" id="7855604at2"/>
<accession>A0A2R8C1A3</accession>
<evidence type="ECO:0000313" key="1">
    <source>
        <dbReference type="EMBL" id="SPJ26193.1"/>
    </source>
</evidence>
<dbReference type="AlphaFoldDB" id="A0A2R8C1A3"/>
<proteinExistence type="predicted"/>
<dbReference type="Proteomes" id="UP000244912">
    <property type="component" value="Unassembled WGS sequence"/>
</dbReference>
<dbReference type="EMBL" id="ONZF01000015">
    <property type="protein sequence ID" value="SPJ26193.1"/>
    <property type="molecule type" value="Genomic_DNA"/>
</dbReference>